<protein>
    <recommendedName>
        <fullName evidence="3">Fimbrial subunit</fullName>
    </recommendedName>
</protein>
<sequence>MFKKYLLAISLLALSSGTTLAANPIAKLKVTGRIKPPTCTINNEEQEATIIYNFDITPGLFLKRVT</sequence>
<feature type="chain" id="PRO_5044782008" description="Fimbrial subunit" evidence="1">
    <location>
        <begin position="22"/>
        <end position="66"/>
    </location>
</feature>
<evidence type="ECO:0008006" key="3">
    <source>
        <dbReference type="Google" id="ProtNLM"/>
    </source>
</evidence>
<dbReference type="EMBL" id="JADQCH020000002">
    <property type="protein sequence ID" value="MEY2345269.1"/>
    <property type="molecule type" value="Genomic_DNA"/>
</dbReference>
<gene>
    <name evidence="2" type="ORF">I3679_020215</name>
</gene>
<keyword evidence="1" id="KW-0732">Signal</keyword>
<reference evidence="2" key="1">
    <citation type="submission" date="2021-05" db="EMBL/GenBank/DDBJ databases">
        <title>First report of NDM-5 and VEB-6 producing Proteus mirabilis isolated from blood of a sepsis patient in Kolkata, India.</title>
        <authorList>
            <person name="Halder G."/>
            <person name="Chaudhuri B."/>
            <person name="Dutta S."/>
        </authorList>
    </citation>
    <scope>NUCLEOTIDE SEQUENCE [LARGE SCALE GENOMIC DNA]</scope>
    <source>
        <strain evidence="2">7049</strain>
    </source>
</reference>
<organism evidence="2">
    <name type="scientific">Proteus mirabilis</name>
    <dbReference type="NCBI Taxonomy" id="584"/>
    <lineage>
        <taxon>Bacteria</taxon>
        <taxon>Pseudomonadati</taxon>
        <taxon>Pseudomonadota</taxon>
        <taxon>Gammaproteobacteria</taxon>
        <taxon>Enterobacterales</taxon>
        <taxon>Morganellaceae</taxon>
        <taxon>Proteus</taxon>
    </lineage>
</organism>
<evidence type="ECO:0000256" key="1">
    <source>
        <dbReference type="SAM" id="SignalP"/>
    </source>
</evidence>
<accession>A0ABD5M322</accession>
<proteinExistence type="predicted"/>
<comment type="caution">
    <text evidence="2">The sequence shown here is derived from an EMBL/GenBank/DDBJ whole genome shotgun (WGS) entry which is preliminary data.</text>
</comment>
<feature type="signal peptide" evidence="1">
    <location>
        <begin position="1"/>
        <end position="21"/>
    </location>
</feature>
<name>A0ABD5M322_PROMI</name>
<evidence type="ECO:0000313" key="2">
    <source>
        <dbReference type="EMBL" id="MEY2345269.1"/>
    </source>
</evidence>
<dbReference type="AlphaFoldDB" id="A0ABD5M322"/>